<gene>
    <name evidence="1" type="ORF">V0288_12180</name>
</gene>
<dbReference type="AlphaFoldDB" id="A0AAW9QSP3"/>
<dbReference type="EMBL" id="JBAFSM010000020">
    <property type="protein sequence ID" value="MEG3437876.1"/>
    <property type="molecule type" value="Genomic_DNA"/>
</dbReference>
<keyword evidence="2" id="KW-1185">Reference proteome</keyword>
<evidence type="ECO:0000313" key="2">
    <source>
        <dbReference type="Proteomes" id="UP001328733"/>
    </source>
</evidence>
<proteinExistence type="predicted"/>
<organism evidence="1 2">
    <name type="scientific">Pannus brasiliensis CCIBt3594</name>
    <dbReference type="NCBI Taxonomy" id="1427578"/>
    <lineage>
        <taxon>Bacteria</taxon>
        <taxon>Bacillati</taxon>
        <taxon>Cyanobacteriota</taxon>
        <taxon>Cyanophyceae</taxon>
        <taxon>Oscillatoriophycideae</taxon>
        <taxon>Chroococcales</taxon>
        <taxon>Microcystaceae</taxon>
        <taxon>Pannus</taxon>
    </lineage>
</organism>
<name>A0AAW9QSP3_9CHRO</name>
<accession>A0AAW9QSP3</accession>
<reference evidence="1 2" key="1">
    <citation type="submission" date="2024-01" db="EMBL/GenBank/DDBJ databases">
        <title>Genomic insights into the taxonomy and metabolism of the cyanobacterium Pannus brasiliensis CCIBt3594.</title>
        <authorList>
            <person name="Machado M."/>
            <person name="Botero N.B."/>
            <person name="Andreote A.P.D."/>
            <person name="Feitosa A.M.T."/>
            <person name="Popin R."/>
            <person name="Sivonen K."/>
            <person name="Fiore M.F."/>
        </authorList>
    </citation>
    <scope>NUCLEOTIDE SEQUENCE [LARGE SCALE GENOMIC DNA]</scope>
    <source>
        <strain evidence="1 2">CCIBt3594</strain>
    </source>
</reference>
<protein>
    <submittedName>
        <fullName evidence="1">Uncharacterized protein</fullName>
    </submittedName>
</protein>
<comment type="caution">
    <text evidence="1">The sequence shown here is derived from an EMBL/GenBank/DDBJ whole genome shotgun (WGS) entry which is preliminary data.</text>
</comment>
<dbReference type="Proteomes" id="UP001328733">
    <property type="component" value="Unassembled WGS sequence"/>
</dbReference>
<sequence>MVLPRNIAEKLADYPAIATSLEPVYDKPSLPAGYVPKLIEVFSDQRLALQWVTGYVTHEITVPEDYVPKTIEWAIDGELVCVLVRGEILLNRLENPIEMPDLQLLKGKD</sequence>
<dbReference type="RefSeq" id="WP_332865354.1">
    <property type="nucleotide sequence ID" value="NZ_JBAFSM010000020.1"/>
</dbReference>
<evidence type="ECO:0000313" key="1">
    <source>
        <dbReference type="EMBL" id="MEG3437876.1"/>
    </source>
</evidence>